<organism evidence="1 2">
    <name type="scientific">Anaeromicropila populeti</name>
    <dbReference type="NCBI Taxonomy" id="37658"/>
    <lineage>
        <taxon>Bacteria</taxon>
        <taxon>Bacillati</taxon>
        <taxon>Bacillota</taxon>
        <taxon>Clostridia</taxon>
        <taxon>Lachnospirales</taxon>
        <taxon>Lachnospiraceae</taxon>
        <taxon>Anaeromicropila</taxon>
    </lineage>
</organism>
<dbReference type="OrthoDB" id="4366615at2"/>
<dbReference type="RefSeq" id="WP_092559357.1">
    <property type="nucleotide sequence ID" value="NZ_FOYZ01000002.1"/>
</dbReference>
<dbReference type="Proteomes" id="UP000199659">
    <property type="component" value="Unassembled WGS sequence"/>
</dbReference>
<evidence type="ECO:0000313" key="2">
    <source>
        <dbReference type="Proteomes" id="UP000199659"/>
    </source>
</evidence>
<dbReference type="EMBL" id="FOYZ01000002">
    <property type="protein sequence ID" value="SFR64988.1"/>
    <property type="molecule type" value="Genomic_DNA"/>
</dbReference>
<name>A0A1I6IE63_9FIRM</name>
<sequence>MGYGRWTNKDWEVYAKKNIDGKKNVKDIYRASALAPELDPKGVVFRESVDSKINPCATPVIVGLDVTGSMGFILESMAREGLKKLATAIYDRVPIPDPHLMFMGIGDVKCDRAPLQITQFEADIRIADQLTKIYLEQGGGGNNSESYTLPWWFAAMHTKCDNYTKRGKKGYLFTIGDECPPQEILKTEIFRVLGYQPEFEKISTEKLLNLVSRQYEVFHIIVEEGSYCSSRKDKVVGEWRNVLGQRALLLPDHEKMAELIVSTLQIMNGESCETIMNSWDQSTALVLEKAVRNLQVNKKGIRNLIKF</sequence>
<dbReference type="AlphaFoldDB" id="A0A1I6IE63"/>
<proteinExistence type="predicted"/>
<evidence type="ECO:0008006" key="3">
    <source>
        <dbReference type="Google" id="ProtNLM"/>
    </source>
</evidence>
<keyword evidence="2" id="KW-1185">Reference proteome</keyword>
<dbReference type="STRING" id="37658.SAMN05661086_00752"/>
<accession>A0A1I6IE63</accession>
<reference evidence="1 2" key="1">
    <citation type="submission" date="2016-10" db="EMBL/GenBank/DDBJ databases">
        <authorList>
            <person name="de Groot N.N."/>
        </authorList>
    </citation>
    <scope>NUCLEOTIDE SEQUENCE [LARGE SCALE GENOMIC DNA]</scope>
    <source>
        <strain evidence="1 2">743A</strain>
    </source>
</reference>
<protein>
    <recommendedName>
        <fullName evidence="3">VWA domain-containing protein</fullName>
    </recommendedName>
</protein>
<gene>
    <name evidence="1" type="ORF">SAMN05661086_00752</name>
</gene>
<evidence type="ECO:0000313" key="1">
    <source>
        <dbReference type="EMBL" id="SFR64988.1"/>
    </source>
</evidence>